<dbReference type="SUPFAM" id="SSF49879">
    <property type="entry name" value="SMAD/FHA domain"/>
    <property type="match status" value="1"/>
</dbReference>
<organism evidence="2 3">
    <name type="scientific">Phascolomyces articulosus</name>
    <dbReference type="NCBI Taxonomy" id="60185"/>
    <lineage>
        <taxon>Eukaryota</taxon>
        <taxon>Fungi</taxon>
        <taxon>Fungi incertae sedis</taxon>
        <taxon>Mucoromycota</taxon>
        <taxon>Mucoromycotina</taxon>
        <taxon>Mucoromycetes</taxon>
        <taxon>Mucorales</taxon>
        <taxon>Lichtheimiaceae</taxon>
        <taxon>Phascolomyces</taxon>
    </lineage>
</organism>
<reference evidence="2" key="1">
    <citation type="journal article" date="2022" name="IScience">
        <title>Evolution of zygomycete secretomes and the origins of terrestrial fungal ecologies.</title>
        <authorList>
            <person name="Chang Y."/>
            <person name="Wang Y."/>
            <person name="Mondo S."/>
            <person name="Ahrendt S."/>
            <person name="Andreopoulos W."/>
            <person name="Barry K."/>
            <person name="Beard J."/>
            <person name="Benny G.L."/>
            <person name="Blankenship S."/>
            <person name="Bonito G."/>
            <person name="Cuomo C."/>
            <person name="Desiro A."/>
            <person name="Gervers K.A."/>
            <person name="Hundley H."/>
            <person name="Kuo A."/>
            <person name="LaButti K."/>
            <person name="Lang B.F."/>
            <person name="Lipzen A."/>
            <person name="O'Donnell K."/>
            <person name="Pangilinan J."/>
            <person name="Reynolds N."/>
            <person name="Sandor L."/>
            <person name="Smith M.E."/>
            <person name="Tsang A."/>
            <person name="Grigoriev I.V."/>
            <person name="Stajich J.E."/>
            <person name="Spatafora J.W."/>
        </authorList>
    </citation>
    <scope>NUCLEOTIDE SEQUENCE</scope>
    <source>
        <strain evidence="2">RSA 2281</strain>
    </source>
</reference>
<dbReference type="AlphaFoldDB" id="A0AAD5K921"/>
<dbReference type="InterPro" id="IPR000253">
    <property type="entry name" value="FHA_dom"/>
</dbReference>
<comment type="caution">
    <text evidence="2">The sequence shown here is derived from an EMBL/GenBank/DDBJ whole genome shotgun (WGS) entry which is preliminary data.</text>
</comment>
<gene>
    <name evidence="2" type="ORF">BDA99DRAFT_248496</name>
</gene>
<dbReference type="InterPro" id="IPR008984">
    <property type="entry name" value="SMAD_FHA_dom_sf"/>
</dbReference>
<keyword evidence="3" id="KW-1185">Reference proteome</keyword>
<evidence type="ECO:0000259" key="1">
    <source>
        <dbReference type="PROSITE" id="PS50006"/>
    </source>
</evidence>
<feature type="domain" description="FHA" evidence="1">
    <location>
        <begin position="40"/>
        <end position="97"/>
    </location>
</feature>
<protein>
    <recommendedName>
        <fullName evidence="1">FHA domain-containing protein</fullName>
    </recommendedName>
</protein>
<sequence>MSLSSNGTSNGSKKPAPELIGLLRGIDNCVGIPILKNERLTIGRYKKCDLRIDLSIITEVHAIVHTVTVNTSTDFQIVLPIITDVSQNGTYLNKRLIGRKHSAMLFSGCVVQLVHEDIQFYYISAKDLFPPVPGHLIVKNILICPERLQTGLFFFLGCNLTFFPLIRNAKLSRIKLGYMIWTGM</sequence>
<reference evidence="2" key="2">
    <citation type="submission" date="2023-02" db="EMBL/GenBank/DDBJ databases">
        <authorList>
            <consortium name="DOE Joint Genome Institute"/>
            <person name="Mondo S.J."/>
            <person name="Chang Y."/>
            <person name="Wang Y."/>
            <person name="Ahrendt S."/>
            <person name="Andreopoulos W."/>
            <person name="Barry K."/>
            <person name="Beard J."/>
            <person name="Benny G.L."/>
            <person name="Blankenship S."/>
            <person name="Bonito G."/>
            <person name="Cuomo C."/>
            <person name="Desiro A."/>
            <person name="Gervers K.A."/>
            <person name="Hundley H."/>
            <person name="Kuo A."/>
            <person name="LaButti K."/>
            <person name="Lang B.F."/>
            <person name="Lipzen A."/>
            <person name="O'Donnell K."/>
            <person name="Pangilinan J."/>
            <person name="Reynolds N."/>
            <person name="Sandor L."/>
            <person name="Smith M.W."/>
            <person name="Tsang A."/>
            <person name="Grigoriev I.V."/>
            <person name="Stajich J.E."/>
            <person name="Spatafora J.W."/>
        </authorList>
    </citation>
    <scope>NUCLEOTIDE SEQUENCE</scope>
    <source>
        <strain evidence="2">RSA 2281</strain>
    </source>
</reference>
<accession>A0AAD5K921</accession>
<dbReference type="Gene3D" id="2.60.200.20">
    <property type="match status" value="1"/>
</dbReference>
<proteinExistence type="predicted"/>
<dbReference type="PROSITE" id="PS50006">
    <property type="entry name" value="FHA_DOMAIN"/>
    <property type="match status" value="1"/>
</dbReference>
<dbReference type="SMART" id="SM00240">
    <property type="entry name" value="FHA"/>
    <property type="match status" value="1"/>
</dbReference>
<dbReference type="EMBL" id="JAIXMP010000004">
    <property type="protein sequence ID" value="KAI9274775.1"/>
    <property type="molecule type" value="Genomic_DNA"/>
</dbReference>
<dbReference type="Pfam" id="PF00498">
    <property type="entry name" value="FHA"/>
    <property type="match status" value="1"/>
</dbReference>
<evidence type="ECO:0000313" key="2">
    <source>
        <dbReference type="EMBL" id="KAI9274775.1"/>
    </source>
</evidence>
<dbReference type="Proteomes" id="UP001209540">
    <property type="component" value="Unassembled WGS sequence"/>
</dbReference>
<name>A0AAD5K921_9FUNG</name>
<evidence type="ECO:0000313" key="3">
    <source>
        <dbReference type="Proteomes" id="UP001209540"/>
    </source>
</evidence>